<dbReference type="NCBIfam" id="TIGR01090">
    <property type="entry name" value="apt"/>
    <property type="match status" value="1"/>
</dbReference>
<keyword evidence="9 12" id="KW-0328">Glycosyltransferase</keyword>
<dbReference type="GO" id="GO:0002055">
    <property type="term" value="F:adenine binding"/>
    <property type="evidence" value="ECO:0007669"/>
    <property type="project" value="TreeGrafter"/>
</dbReference>
<evidence type="ECO:0000313" key="14">
    <source>
        <dbReference type="EMBL" id="RLE10778.1"/>
    </source>
</evidence>
<dbReference type="EC" id="2.4.2.7" evidence="7 12"/>
<name>A0A497E7X0_UNCAE</name>
<dbReference type="CDD" id="cd06223">
    <property type="entry name" value="PRTases_typeI"/>
    <property type="match status" value="1"/>
</dbReference>
<dbReference type="InterPro" id="IPR005764">
    <property type="entry name" value="Ade_phspho_trans"/>
</dbReference>
<evidence type="ECO:0000256" key="4">
    <source>
        <dbReference type="ARBA" id="ARBA00004659"/>
    </source>
</evidence>
<protein>
    <recommendedName>
        <fullName evidence="7 12">Adenine phosphoribosyltransferase</fullName>
        <shortName evidence="12">APRT</shortName>
        <ecNumber evidence="7 12">2.4.2.7</ecNumber>
    </recommendedName>
</protein>
<comment type="subcellular location">
    <subcellularLocation>
        <location evidence="3 12">Cytoplasm</location>
    </subcellularLocation>
</comment>
<dbReference type="UniPathway" id="UPA00588">
    <property type="reaction ID" value="UER00646"/>
</dbReference>
<dbReference type="NCBIfam" id="NF002633">
    <property type="entry name" value="PRK02304.1-2"/>
    <property type="match status" value="1"/>
</dbReference>
<dbReference type="Proteomes" id="UP000279422">
    <property type="component" value="Unassembled WGS sequence"/>
</dbReference>
<comment type="function">
    <text evidence="2 12">Catalyzes a salvage reaction resulting in the formation of AMP, that is energically less costly than de novo synthesis.</text>
</comment>
<dbReference type="GO" id="GO:0044209">
    <property type="term" value="P:AMP salvage"/>
    <property type="evidence" value="ECO:0007669"/>
    <property type="project" value="UniProtKB-UniRule"/>
</dbReference>
<dbReference type="Gene3D" id="3.40.50.2020">
    <property type="match status" value="1"/>
</dbReference>
<evidence type="ECO:0000256" key="7">
    <source>
        <dbReference type="ARBA" id="ARBA00011893"/>
    </source>
</evidence>
<dbReference type="InterPro" id="IPR029057">
    <property type="entry name" value="PRTase-like"/>
</dbReference>
<dbReference type="InterPro" id="IPR050054">
    <property type="entry name" value="UPRTase/APRTase"/>
</dbReference>
<keyword evidence="11 12" id="KW-0660">Purine salvage</keyword>
<proteinExistence type="inferred from homology"/>
<dbReference type="NCBIfam" id="NF002634">
    <property type="entry name" value="PRK02304.1-3"/>
    <property type="match status" value="1"/>
</dbReference>
<evidence type="ECO:0000259" key="13">
    <source>
        <dbReference type="Pfam" id="PF00156"/>
    </source>
</evidence>
<accession>A0A497E7X0</accession>
<evidence type="ECO:0000313" key="15">
    <source>
        <dbReference type="Proteomes" id="UP000279422"/>
    </source>
</evidence>
<organism evidence="14 15">
    <name type="scientific">Aerophobetes bacterium</name>
    <dbReference type="NCBI Taxonomy" id="2030807"/>
    <lineage>
        <taxon>Bacteria</taxon>
        <taxon>Candidatus Aerophobota</taxon>
    </lineage>
</organism>
<feature type="domain" description="Phosphoribosyltransferase" evidence="13">
    <location>
        <begin position="28"/>
        <end position="169"/>
    </location>
</feature>
<dbReference type="GO" id="GO:0003999">
    <property type="term" value="F:adenine phosphoribosyltransferase activity"/>
    <property type="evidence" value="ECO:0007669"/>
    <property type="project" value="UniProtKB-UniRule"/>
</dbReference>
<dbReference type="GO" id="GO:0006168">
    <property type="term" value="P:adenine salvage"/>
    <property type="evidence" value="ECO:0007669"/>
    <property type="project" value="InterPro"/>
</dbReference>
<dbReference type="AlphaFoldDB" id="A0A497E7X0"/>
<keyword evidence="8 12" id="KW-0963">Cytoplasm</keyword>
<dbReference type="SUPFAM" id="SSF53271">
    <property type="entry name" value="PRTase-like"/>
    <property type="match status" value="1"/>
</dbReference>
<keyword evidence="10 12" id="KW-0808">Transferase</keyword>
<comment type="similarity">
    <text evidence="5 12">Belongs to the purine/pyrimidine phosphoribosyltransferase family.</text>
</comment>
<dbReference type="HAMAP" id="MF_00004">
    <property type="entry name" value="Aden_phosphoribosyltr"/>
    <property type="match status" value="1"/>
</dbReference>
<dbReference type="EMBL" id="QMPZ01000002">
    <property type="protein sequence ID" value="RLE10778.1"/>
    <property type="molecule type" value="Genomic_DNA"/>
</dbReference>
<comment type="subunit">
    <text evidence="6 12">Homodimer.</text>
</comment>
<dbReference type="Pfam" id="PF00156">
    <property type="entry name" value="Pribosyltran"/>
    <property type="match status" value="1"/>
</dbReference>
<dbReference type="FunFam" id="3.40.50.2020:FF:000004">
    <property type="entry name" value="Adenine phosphoribosyltransferase"/>
    <property type="match status" value="1"/>
</dbReference>
<sequence>MEKLAKKIRNIPDFPKKGILFRDITPLLQDPSSFRRAVDLLSRHYQGKELDLVVSVEARGFILGAPLAYKLGLGFVPVRKPGKLPYKVERTTYELEYGQDTIEIHQDAIRRGDRVLVFDDLLATGGTARGICDLVEKLGGKIAGVCFLIELTSLKGRDKLKEYDVFSLIKF</sequence>
<comment type="pathway">
    <text evidence="4 12">Purine metabolism; AMP biosynthesis via salvage pathway; AMP from adenine: step 1/1.</text>
</comment>
<dbReference type="InterPro" id="IPR000836">
    <property type="entry name" value="PRTase_dom"/>
</dbReference>
<comment type="catalytic activity">
    <reaction evidence="1 12">
        <text>AMP + diphosphate = 5-phospho-alpha-D-ribose 1-diphosphate + adenine</text>
        <dbReference type="Rhea" id="RHEA:16609"/>
        <dbReference type="ChEBI" id="CHEBI:16708"/>
        <dbReference type="ChEBI" id="CHEBI:33019"/>
        <dbReference type="ChEBI" id="CHEBI:58017"/>
        <dbReference type="ChEBI" id="CHEBI:456215"/>
        <dbReference type="EC" id="2.4.2.7"/>
    </reaction>
</comment>
<dbReference type="NCBIfam" id="NF002636">
    <property type="entry name" value="PRK02304.1-5"/>
    <property type="match status" value="1"/>
</dbReference>
<dbReference type="PANTHER" id="PTHR32315">
    <property type="entry name" value="ADENINE PHOSPHORIBOSYLTRANSFERASE"/>
    <property type="match status" value="1"/>
</dbReference>
<dbReference type="GO" id="GO:0005737">
    <property type="term" value="C:cytoplasm"/>
    <property type="evidence" value="ECO:0007669"/>
    <property type="project" value="UniProtKB-SubCell"/>
</dbReference>
<evidence type="ECO:0000256" key="12">
    <source>
        <dbReference type="HAMAP-Rule" id="MF_00004"/>
    </source>
</evidence>
<evidence type="ECO:0000256" key="9">
    <source>
        <dbReference type="ARBA" id="ARBA00022676"/>
    </source>
</evidence>
<evidence type="ECO:0000256" key="8">
    <source>
        <dbReference type="ARBA" id="ARBA00022490"/>
    </source>
</evidence>
<evidence type="ECO:0000256" key="1">
    <source>
        <dbReference type="ARBA" id="ARBA00000868"/>
    </source>
</evidence>
<dbReference type="GO" id="GO:0016208">
    <property type="term" value="F:AMP binding"/>
    <property type="evidence" value="ECO:0007669"/>
    <property type="project" value="TreeGrafter"/>
</dbReference>
<evidence type="ECO:0000256" key="6">
    <source>
        <dbReference type="ARBA" id="ARBA00011738"/>
    </source>
</evidence>
<reference evidence="14 15" key="1">
    <citation type="submission" date="2018-06" db="EMBL/GenBank/DDBJ databases">
        <title>Extensive metabolic versatility and redundancy in microbially diverse, dynamic hydrothermal sediments.</title>
        <authorList>
            <person name="Dombrowski N."/>
            <person name="Teske A."/>
            <person name="Baker B.J."/>
        </authorList>
    </citation>
    <scope>NUCLEOTIDE SEQUENCE [LARGE SCALE GENOMIC DNA]</scope>
    <source>
        <strain evidence="14">B47_G16</strain>
    </source>
</reference>
<evidence type="ECO:0000256" key="5">
    <source>
        <dbReference type="ARBA" id="ARBA00008391"/>
    </source>
</evidence>
<evidence type="ECO:0000256" key="2">
    <source>
        <dbReference type="ARBA" id="ARBA00003968"/>
    </source>
</evidence>
<dbReference type="GO" id="GO:0006166">
    <property type="term" value="P:purine ribonucleoside salvage"/>
    <property type="evidence" value="ECO:0007669"/>
    <property type="project" value="UniProtKB-UniRule"/>
</dbReference>
<evidence type="ECO:0000256" key="10">
    <source>
        <dbReference type="ARBA" id="ARBA00022679"/>
    </source>
</evidence>
<evidence type="ECO:0000256" key="11">
    <source>
        <dbReference type="ARBA" id="ARBA00022726"/>
    </source>
</evidence>
<comment type="caution">
    <text evidence="14">The sequence shown here is derived from an EMBL/GenBank/DDBJ whole genome shotgun (WGS) entry which is preliminary data.</text>
</comment>
<evidence type="ECO:0000256" key="3">
    <source>
        <dbReference type="ARBA" id="ARBA00004496"/>
    </source>
</evidence>
<dbReference type="PANTHER" id="PTHR32315:SF3">
    <property type="entry name" value="ADENINE PHOSPHORIBOSYLTRANSFERASE"/>
    <property type="match status" value="1"/>
</dbReference>
<gene>
    <name evidence="12" type="primary">apt</name>
    <name evidence="14" type="ORF">DRJ00_00360</name>
</gene>